<reference evidence="3" key="1">
    <citation type="submission" date="2019-08" db="EMBL/GenBank/DDBJ databases">
        <authorList>
            <person name="Kucharzyk K."/>
            <person name="Murdoch R.W."/>
            <person name="Higgins S."/>
            <person name="Loffler F."/>
        </authorList>
    </citation>
    <scope>NUCLEOTIDE SEQUENCE</scope>
</reference>
<dbReference type="InterPro" id="IPR032812">
    <property type="entry name" value="SbsA_Ig"/>
</dbReference>
<evidence type="ECO:0000256" key="1">
    <source>
        <dbReference type="ARBA" id="ARBA00022729"/>
    </source>
</evidence>
<accession>A0A645HW18</accession>
<feature type="domain" description="SbsA Ig-like" evidence="2">
    <location>
        <begin position="35"/>
        <end position="119"/>
    </location>
</feature>
<organism evidence="3">
    <name type="scientific">bioreactor metagenome</name>
    <dbReference type="NCBI Taxonomy" id="1076179"/>
    <lineage>
        <taxon>unclassified sequences</taxon>
        <taxon>metagenomes</taxon>
        <taxon>ecological metagenomes</taxon>
    </lineage>
</organism>
<name>A0A645HW18_9ZZZZ</name>
<keyword evidence="1" id="KW-0732">Signal</keyword>
<gene>
    <name evidence="3" type="ORF">SDC9_190619</name>
</gene>
<protein>
    <recommendedName>
        <fullName evidence="2">SbsA Ig-like domain-containing protein</fullName>
    </recommendedName>
</protein>
<dbReference type="Pfam" id="PF13205">
    <property type="entry name" value="Big_5"/>
    <property type="match status" value="1"/>
</dbReference>
<dbReference type="AlphaFoldDB" id="A0A645HW18"/>
<sequence>MVNERYSVRKKFATIATLKKPIGEELNISGTDGIIIFNEDSIAINSNVKNTLTIIGGDGTTTHHTINDINAKDQKTELLFYYSGLQNATEYTLKITQDALKDAWGNKCAQMNFTNGFTTKKAEILSIMRSEHAKEKTNIDTLLFTVILEQGANYIPQQNDFIVTNGNLVQNNPIT</sequence>
<dbReference type="EMBL" id="VSSQ01101218">
    <property type="protein sequence ID" value="MPN43060.1"/>
    <property type="molecule type" value="Genomic_DNA"/>
</dbReference>
<comment type="caution">
    <text evidence="3">The sequence shown here is derived from an EMBL/GenBank/DDBJ whole genome shotgun (WGS) entry which is preliminary data.</text>
</comment>
<proteinExistence type="predicted"/>
<evidence type="ECO:0000259" key="2">
    <source>
        <dbReference type="Pfam" id="PF13205"/>
    </source>
</evidence>
<evidence type="ECO:0000313" key="3">
    <source>
        <dbReference type="EMBL" id="MPN43060.1"/>
    </source>
</evidence>